<dbReference type="InterPro" id="IPR000531">
    <property type="entry name" value="Beta-barrel_TonB"/>
</dbReference>
<dbReference type="InterPro" id="IPR012910">
    <property type="entry name" value="Plug_dom"/>
</dbReference>
<evidence type="ECO:0000256" key="3">
    <source>
        <dbReference type="ARBA" id="ARBA00022452"/>
    </source>
</evidence>
<dbReference type="PROSITE" id="PS52016">
    <property type="entry name" value="TONB_DEPENDENT_REC_3"/>
    <property type="match status" value="1"/>
</dbReference>
<dbReference type="CDD" id="cd01347">
    <property type="entry name" value="ligand_gated_channel"/>
    <property type="match status" value="1"/>
</dbReference>
<evidence type="ECO:0000256" key="8">
    <source>
        <dbReference type="PROSITE-ProRule" id="PRU01360"/>
    </source>
</evidence>
<evidence type="ECO:0000256" key="11">
    <source>
        <dbReference type="SAM" id="SignalP"/>
    </source>
</evidence>
<dbReference type="InterPro" id="IPR037066">
    <property type="entry name" value="Plug_dom_sf"/>
</dbReference>
<protein>
    <submittedName>
        <fullName evidence="14">TonB-dependent receptor</fullName>
    </submittedName>
</protein>
<comment type="subcellular location">
    <subcellularLocation>
        <location evidence="1 8">Cell outer membrane</location>
        <topology evidence="1 8">Multi-pass membrane protein</topology>
    </subcellularLocation>
</comment>
<evidence type="ECO:0000256" key="7">
    <source>
        <dbReference type="ARBA" id="ARBA00023237"/>
    </source>
</evidence>
<evidence type="ECO:0000313" key="15">
    <source>
        <dbReference type="Proteomes" id="UP000282818"/>
    </source>
</evidence>
<feature type="signal peptide" evidence="11">
    <location>
        <begin position="1"/>
        <end position="37"/>
    </location>
</feature>
<evidence type="ECO:0000256" key="2">
    <source>
        <dbReference type="ARBA" id="ARBA00022448"/>
    </source>
</evidence>
<evidence type="ECO:0000256" key="4">
    <source>
        <dbReference type="ARBA" id="ARBA00022692"/>
    </source>
</evidence>
<dbReference type="Pfam" id="PF00593">
    <property type="entry name" value="TonB_dep_Rec_b-barrel"/>
    <property type="match status" value="1"/>
</dbReference>
<comment type="caution">
    <text evidence="14">The sequence shown here is derived from an EMBL/GenBank/DDBJ whole genome shotgun (WGS) entry which is preliminary data.</text>
</comment>
<feature type="domain" description="TonB-dependent receptor-like beta-barrel" evidence="12">
    <location>
        <begin position="257"/>
        <end position="749"/>
    </location>
</feature>
<sequence length="781" mass="84441">MAATSRDILRANRGAAVVPSTLALAISGALMSGLAHAEDNKGIELDKLKVEESVTPDTNPYAVPGAPYLAERVSDPRRTRPVAETPQTITVLTATQIEDSGRSDLREILDGQPGITLGTGENGNAFGDRYIIRGHEARSDIFVDGLRDPGMTIRESFATEQVEISKGPSSSFAGRGTTGGAVNSATKRASTEYDFSKVSGGLGTDSHHRVTLDTNQVINYDTAVRVNLLHAGEDVPDRAPAERERKGAAISLTHQPTDNLEITADYYHFDGNDKPDLGTYIDRSTGDVVKDVPVYLQKEDFLESQVDTGTLRIGYEIDPQTRIVNLTRYGTTDNGYLLTGTRGATGYATQADAENGVNGFATTTLSTHQGWQEVEYFANQLNILANREIGGKNHELVFGIEYTDQSVLNGTYSASSTGATNCYASGRGGISATHCTIDAAGNVVGNVNSLLDRDVTRGDFDSDWNVKTLSLSAMDTVDLNDHWTVFGGLRYDYYDYKTTAYFDPDGRGGPAPRELTDFTDEGGYWNGHVGASYKVAPNGNVYASFSTATNLNGGESDVGTSCGYGGICVDGSDPNLGDPERTDSWELGTKWRLNDDKLLATAAVFRITKKDVMEQPTGDSYSTEGTLNTGKNRVDGVEFGLAGNLTDKLSVQAGVAFMNAEVLESVNPSNEGKTLANFADKSLSLHMRYQATSKFAFGGTATYESARFVGQPDSAANEELGVPEYTVFDAFATYQVNRDMKVRLNVGNVFDEDYYLAAYRSGSFTYIGDRRNVRLSMEYNF</sequence>
<keyword evidence="2 8" id="KW-0813">Transport</keyword>
<feature type="region of interest" description="Disordered" evidence="10">
    <location>
        <begin position="164"/>
        <end position="189"/>
    </location>
</feature>
<evidence type="ECO:0000256" key="9">
    <source>
        <dbReference type="RuleBase" id="RU003357"/>
    </source>
</evidence>
<organism evidence="14 15">
    <name type="scientific">Neptunomonas marina</name>
    <dbReference type="NCBI Taxonomy" id="1815562"/>
    <lineage>
        <taxon>Bacteria</taxon>
        <taxon>Pseudomonadati</taxon>
        <taxon>Pseudomonadota</taxon>
        <taxon>Gammaproteobacteria</taxon>
        <taxon>Oceanospirillales</taxon>
        <taxon>Oceanospirillaceae</taxon>
        <taxon>Neptunomonas</taxon>
    </lineage>
</organism>
<keyword evidence="4 8" id="KW-0812">Transmembrane</keyword>
<dbReference type="SUPFAM" id="SSF56935">
    <property type="entry name" value="Porins"/>
    <property type="match status" value="1"/>
</dbReference>
<dbReference type="Gene3D" id="2.170.130.10">
    <property type="entry name" value="TonB-dependent receptor, plug domain"/>
    <property type="match status" value="1"/>
</dbReference>
<keyword evidence="3 8" id="KW-1134">Transmembrane beta strand</keyword>
<dbReference type="Gene3D" id="2.40.170.20">
    <property type="entry name" value="TonB-dependent receptor, beta-barrel domain"/>
    <property type="match status" value="1"/>
</dbReference>
<dbReference type="InterPro" id="IPR039426">
    <property type="entry name" value="TonB-dep_rcpt-like"/>
</dbReference>
<keyword evidence="7 8" id="KW-0998">Cell outer membrane</keyword>
<dbReference type="Pfam" id="PF07715">
    <property type="entry name" value="Plug"/>
    <property type="match status" value="1"/>
</dbReference>
<feature type="chain" id="PRO_5019567656" evidence="11">
    <location>
        <begin position="38"/>
        <end position="781"/>
    </location>
</feature>
<feature type="domain" description="TonB-dependent receptor plug" evidence="13">
    <location>
        <begin position="82"/>
        <end position="181"/>
    </location>
</feature>
<dbReference type="Proteomes" id="UP000282818">
    <property type="component" value="Unassembled WGS sequence"/>
</dbReference>
<evidence type="ECO:0000256" key="1">
    <source>
        <dbReference type="ARBA" id="ARBA00004571"/>
    </source>
</evidence>
<name>A0A437Q8P4_9GAMM</name>
<evidence type="ECO:0000259" key="12">
    <source>
        <dbReference type="Pfam" id="PF00593"/>
    </source>
</evidence>
<keyword evidence="15" id="KW-1185">Reference proteome</keyword>
<dbReference type="GO" id="GO:0009279">
    <property type="term" value="C:cell outer membrane"/>
    <property type="evidence" value="ECO:0007669"/>
    <property type="project" value="UniProtKB-SubCell"/>
</dbReference>
<keyword evidence="11" id="KW-0732">Signal</keyword>
<evidence type="ECO:0000259" key="13">
    <source>
        <dbReference type="Pfam" id="PF07715"/>
    </source>
</evidence>
<keyword evidence="5 9" id="KW-0798">TonB box</keyword>
<evidence type="ECO:0000256" key="5">
    <source>
        <dbReference type="ARBA" id="ARBA00023077"/>
    </source>
</evidence>
<keyword evidence="14" id="KW-0675">Receptor</keyword>
<dbReference type="EMBL" id="SACQ01000004">
    <property type="protein sequence ID" value="RVU30827.1"/>
    <property type="molecule type" value="Genomic_DNA"/>
</dbReference>
<accession>A0A437Q8P4</accession>
<evidence type="ECO:0000256" key="6">
    <source>
        <dbReference type="ARBA" id="ARBA00023136"/>
    </source>
</evidence>
<gene>
    <name evidence="14" type="ORF">EOE65_09925</name>
</gene>
<dbReference type="PANTHER" id="PTHR32552">
    <property type="entry name" value="FERRICHROME IRON RECEPTOR-RELATED"/>
    <property type="match status" value="1"/>
</dbReference>
<comment type="similarity">
    <text evidence="8 9">Belongs to the TonB-dependent receptor family.</text>
</comment>
<proteinExistence type="inferred from homology"/>
<dbReference type="AlphaFoldDB" id="A0A437Q8P4"/>
<keyword evidence="6 8" id="KW-0472">Membrane</keyword>
<evidence type="ECO:0000256" key="10">
    <source>
        <dbReference type="SAM" id="MobiDB-lite"/>
    </source>
</evidence>
<reference evidence="14 15" key="1">
    <citation type="submission" date="2019-01" db="EMBL/GenBank/DDBJ databases">
        <authorList>
            <person name="Chen W.-M."/>
        </authorList>
    </citation>
    <scope>NUCLEOTIDE SEQUENCE [LARGE SCALE GENOMIC DNA]</scope>
    <source>
        <strain evidence="14 15">HPM-16</strain>
    </source>
</reference>
<dbReference type="GO" id="GO:0015344">
    <property type="term" value="F:siderophore uptake transmembrane transporter activity"/>
    <property type="evidence" value="ECO:0007669"/>
    <property type="project" value="TreeGrafter"/>
</dbReference>
<evidence type="ECO:0000313" key="14">
    <source>
        <dbReference type="EMBL" id="RVU30827.1"/>
    </source>
</evidence>
<dbReference type="InterPro" id="IPR036942">
    <property type="entry name" value="Beta-barrel_TonB_sf"/>
</dbReference>
<dbReference type="PANTHER" id="PTHR32552:SF83">
    <property type="entry name" value="BLR3904 PROTEIN"/>
    <property type="match status" value="1"/>
</dbReference>